<dbReference type="AlphaFoldDB" id="A0A810MR22"/>
<keyword evidence="5 8" id="KW-1133">Transmembrane helix</keyword>
<dbReference type="GO" id="GO:0032153">
    <property type="term" value="C:cell division site"/>
    <property type="evidence" value="ECO:0007669"/>
    <property type="project" value="UniProtKB-UniRule"/>
</dbReference>
<dbReference type="InterPro" id="IPR034746">
    <property type="entry name" value="POTRA"/>
</dbReference>
<dbReference type="PANTHER" id="PTHR37820:SF1">
    <property type="entry name" value="CELL DIVISION PROTEIN FTSQ"/>
    <property type="match status" value="1"/>
</dbReference>
<comment type="subcellular location">
    <subcellularLocation>
        <location evidence="8">Cell membrane</location>
        <topology evidence="8">Single-pass type II membrane protein</topology>
    </subcellularLocation>
    <subcellularLocation>
        <location evidence="1">Membrane</location>
    </subcellularLocation>
    <text evidence="8">Localizes to the division septum.</text>
</comment>
<keyword evidence="3 8" id="KW-0132">Cell division</keyword>
<evidence type="ECO:0000256" key="1">
    <source>
        <dbReference type="ARBA" id="ARBA00004370"/>
    </source>
</evidence>
<evidence type="ECO:0000313" key="12">
    <source>
        <dbReference type="Proteomes" id="UP000680866"/>
    </source>
</evidence>
<feature type="transmembrane region" description="Helical" evidence="8">
    <location>
        <begin position="56"/>
        <end position="78"/>
    </location>
</feature>
<dbReference type="GO" id="GO:0043093">
    <property type="term" value="P:FtsZ-dependent cytokinesis"/>
    <property type="evidence" value="ECO:0007669"/>
    <property type="project" value="UniProtKB-UniRule"/>
</dbReference>
<dbReference type="GO" id="GO:0005886">
    <property type="term" value="C:plasma membrane"/>
    <property type="evidence" value="ECO:0007669"/>
    <property type="project" value="UniProtKB-SubCell"/>
</dbReference>
<dbReference type="EMBL" id="AP023359">
    <property type="protein sequence ID" value="BCJ63362.1"/>
    <property type="molecule type" value="Genomic_DNA"/>
</dbReference>
<proteinExistence type="inferred from homology"/>
<dbReference type="InterPro" id="IPR005548">
    <property type="entry name" value="Cell_div_FtsQ/DivIB_C"/>
</dbReference>
<dbReference type="InterPro" id="IPR013685">
    <property type="entry name" value="POTRA_FtsQ_type"/>
</dbReference>
<dbReference type="KEGG" id="pry:Prubr_03830"/>
<evidence type="ECO:0000256" key="9">
    <source>
        <dbReference type="SAM" id="MobiDB-lite"/>
    </source>
</evidence>
<keyword evidence="7 8" id="KW-0131">Cell cycle</keyword>
<dbReference type="Pfam" id="PF08478">
    <property type="entry name" value="POTRA_1"/>
    <property type="match status" value="1"/>
</dbReference>
<evidence type="ECO:0000256" key="4">
    <source>
        <dbReference type="ARBA" id="ARBA00022692"/>
    </source>
</evidence>
<evidence type="ECO:0000256" key="8">
    <source>
        <dbReference type="HAMAP-Rule" id="MF_00911"/>
    </source>
</evidence>
<evidence type="ECO:0000313" key="11">
    <source>
        <dbReference type="EMBL" id="BCJ63362.1"/>
    </source>
</evidence>
<dbReference type="InterPro" id="IPR050487">
    <property type="entry name" value="FtsQ_DivIB"/>
</dbReference>
<dbReference type="Gene3D" id="3.10.20.310">
    <property type="entry name" value="membrane protein fhac"/>
    <property type="match status" value="1"/>
</dbReference>
<feature type="compositionally biased region" description="Gly residues" evidence="9">
    <location>
        <begin position="1"/>
        <end position="15"/>
    </location>
</feature>
<evidence type="ECO:0000259" key="10">
    <source>
        <dbReference type="PROSITE" id="PS51779"/>
    </source>
</evidence>
<feature type="region of interest" description="Disordered" evidence="9">
    <location>
        <begin position="1"/>
        <end position="25"/>
    </location>
</feature>
<name>A0A810MR22_9ACTN</name>
<evidence type="ECO:0000256" key="7">
    <source>
        <dbReference type="ARBA" id="ARBA00023306"/>
    </source>
</evidence>
<comment type="similarity">
    <text evidence="8">Belongs to the FtsQ/DivIB family. FtsQ subfamily.</text>
</comment>
<sequence>MTGAAGRGRPGGPAAGGRDRQGDPTRRWRLVRAGSDAVPPSVRRFMRRARQRRLRAALPWAVAGAVLALVGLSVWVVYGTGVFGVRDVRVNGTDLLTPDQVRAAAAVRSGAPLAGLDTGAIERRVGGLAQVERVSVSRDFPGTVVVDVVERTPVAVVPRGEAFVVVDASGVVFRELPARPDGLPLVRVAEPGPDDLGTRGALTVLTSLTDALRQGLVEVVVDSPARIRLLLAEGREVVWGDATDSATKADVATALLAREGDVIDVSAPDVVTIR</sequence>
<dbReference type="Pfam" id="PF03799">
    <property type="entry name" value="FtsQ_DivIB_C"/>
    <property type="match status" value="1"/>
</dbReference>
<evidence type="ECO:0000256" key="2">
    <source>
        <dbReference type="ARBA" id="ARBA00022475"/>
    </source>
</evidence>
<evidence type="ECO:0000256" key="5">
    <source>
        <dbReference type="ARBA" id="ARBA00022989"/>
    </source>
</evidence>
<evidence type="ECO:0000256" key="6">
    <source>
        <dbReference type="ARBA" id="ARBA00023136"/>
    </source>
</evidence>
<dbReference type="Proteomes" id="UP000680866">
    <property type="component" value="Chromosome"/>
</dbReference>
<evidence type="ECO:0000256" key="3">
    <source>
        <dbReference type="ARBA" id="ARBA00022618"/>
    </source>
</evidence>
<comment type="function">
    <text evidence="8">Essential cell division protein.</text>
</comment>
<feature type="domain" description="POTRA" evidence="10">
    <location>
        <begin position="83"/>
        <end position="151"/>
    </location>
</feature>
<keyword evidence="4 8" id="KW-0812">Transmembrane</keyword>
<dbReference type="RefSeq" id="WP_212820983.1">
    <property type="nucleotide sequence ID" value="NZ_AP023359.1"/>
</dbReference>
<organism evidence="11 12">
    <name type="scientific">Polymorphospora rubra</name>
    <dbReference type="NCBI Taxonomy" id="338584"/>
    <lineage>
        <taxon>Bacteria</taxon>
        <taxon>Bacillati</taxon>
        <taxon>Actinomycetota</taxon>
        <taxon>Actinomycetes</taxon>
        <taxon>Micromonosporales</taxon>
        <taxon>Micromonosporaceae</taxon>
        <taxon>Polymorphospora</taxon>
    </lineage>
</organism>
<accession>A0A810MR22</accession>
<keyword evidence="12" id="KW-1185">Reference proteome</keyword>
<keyword evidence="2 8" id="KW-1003">Cell membrane</keyword>
<keyword evidence="6 8" id="KW-0472">Membrane</keyword>
<protein>
    <recommendedName>
        <fullName evidence="8">Cell division protein FtsQ</fullName>
    </recommendedName>
</protein>
<dbReference type="InterPro" id="IPR026579">
    <property type="entry name" value="FtsQ"/>
</dbReference>
<dbReference type="PANTHER" id="PTHR37820">
    <property type="entry name" value="CELL DIVISION PROTEIN DIVIB"/>
    <property type="match status" value="1"/>
</dbReference>
<dbReference type="GO" id="GO:0090529">
    <property type="term" value="P:cell septum assembly"/>
    <property type="evidence" value="ECO:0007669"/>
    <property type="project" value="InterPro"/>
</dbReference>
<reference evidence="11" key="1">
    <citation type="submission" date="2020-08" db="EMBL/GenBank/DDBJ databases">
        <title>Whole genome shotgun sequence of Polymorphospora rubra NBRC 101157.</title>
        <authorList>
            <person name="Komaki H."/>
            <person name="Tamura T."/>
        </authorList>
    </citation>
    <scope>NUCLEOTIDE SEQUENCE</scope>
    <source>
        <strain evidence="11">NBRC 101157</strain>
    </source>
</reference>
<dbReference type="PROSITE" id="PS51779">
    <property type="entry name" value="POTRA"/>
    <property type="match status" value="1"/>
</dbReference>
<dbReference type="HAMAP" id="MF_00911">
    <property type="entry name" value="FtsQ_subfam"/>
    <property type="match status" value="1"/>
</dbReference>
<gene>
    <name evidence="8 11" type="primary">ftsQ</name>
    <name evidence="11" type="ORF">Prubr_03830</name>
</gene>